<dbReference type="EC" id="2.7.7.7" evidence="1"/>
<dbReference type="InterPro" id="IPR005790">
    <property type="entry name" value="DNA_polIII_delta"/>
</dbReference>
<dbReference type="GO" id="GO:0003887">
    <property type="term" value="F:DNA-directed DNA polymerase activity"/>
    <property type="evidence" value="ECO:0007669"/>
    <property type="project" value="UniProtKB-KW"/>
</dbReference>
<keyword evidence="3" id="KW-0548">Nucleotidyltransferase</keyword>
<dbReference type="Pfam" id="PF21694">
    <property type="entry name" value="DNA_pol3_delta_C"/>
    <property type="match status" value="1"/>
</dbReference>
<dbReference type="InterPro" id="IPR048466">
    <property type="entry name" value="DNA_pol3_delta-like_C"/>
</dbReference>
<accession>A0A0G0UU08</accession>
<name>A0A0G0UU08_9BACT</name>
<organism evidence="9 10">
    <name type="scientific">Candidatus Roizmanbacteria bacterium GW2011_GWA1_41_13</name>
    <dbReference type="NCBI Taxonomy" id="1618474"/>
    <lineage>
        <taxon>Bacteria</taxon>
        <taxon>Candidatus Roizmaniibacteriota</taxon>
    </lineage>
</organism>
<comment type="catalytic activity">
    <reaction evidence="7">
        <text>DNA(n) + a 2'-deoxyribonucleoside 5'-triphosphate = DNA(n+1) + diphosphate</text>
        <dbReference type="Rhea" id="RHEA:22508"/>
        <dbReference type="Rhea" id="RHEA-COMP:17339"/>
        <dbReference type="Rhea" id="RHEA-COMP:17340"/>
        <dbReference type="ChEBI" id="CHEBI:33019"/>
        <dbReference type="ChEBI" id="CHEBI:61560"/>
        <dbReference type="ChEBI" id="CHEBI:173112"/>
        <dbReference type="EC" id="2.7.7.7"/>
    </reaction>
</comment>
<evidence type="ECO:0000256" key="4">
    <source>
        <dbReference type="ARBA" id="ARBA00022705"/>
    </source>
</evidence>
<evidence type="ECO:0000256" key="3">
    <source>
        <dbReference type="ARBA" id="ARBA00022695"/>
    </source>
</evidence>
<dbReference type="InterPro" id="IPR008921">
    <property type="entry name" value="DNA_pol3_clamp-load_cplx_C"/>
</dbReference>
<dbReference type="GO" id="GO:0003677">
    <property type="term" value="F:DNA binding"/>
    <property type="evidence" value="ECO:0007669"/>
    <property type="project" value="InterPro"/>
</dbReference>
<dbReference type="SUPFAM" id="SSF48019">
    <property type="entry name" value="post-AAA+ oligomerization domain-like"/>
    <property type="match status" value="1"/>
</dbReference>
<evidence type="ECO:0000256" key="6">
    <source>
        <dbReference type="ARBA" id="ARBA00034754"/>
    </source>
</evidence>
<keyword evidence="5" id="KW-0239">DNA-directed DNA polymerase</keyword>
<dbReference type="GO" id="GO:0006261">
    <property type="term" value="P:DNA-templated DNA replication"/>
    <property type="evidence" value="ECO:0007669"/>
    <property type="project" value="TreeGrafter"/>
</dbReference>
<feature type="domain" description="DNA polymerase III delta subunit-like C-terminal" evidence="8">
    <location>
        <begin position="131"/>
        <end position="233"/>
    </location>
</feature>
<evidence type="ECO:0000256" key="2">
    <source>
        <dbReference type="ARBA" id="ARBA00022679"/>
    </source>
</evidence>
<evidence type="ECO:0000256" key="7">
    <source>
        <dbReference type="ARBA" id="ARBA00049244"/>
    </source>
</evidence>
<dbReference type="Gene3D" id="1.20.272.10">
    <property type="match status" value="1"/>
</dbReference>
<evidence type="ECO:0000256" key="1">
    <source>
        <dbReference type="ARBA" id="ARBA00012417"/>
    </source>
</evidence>
<dbReference type="PANTHER" id="PTHR34388:SF1">
    <property type="entry name" value="DNA POLYMERASE III SUBUNIT DELTA"/>
    <property type="match status" value="1"/>
</dbReference>
<evidence type="ECO:0000313" key="10">
    <source>
        <dbReference type="Proteomes" id="UP000034961"/>
    </source>
</evidence>
<reference evidence="9 10" key="1">
    <citation type="journal article" date="2015" name="Nature">
        <title>rRNA introns, odd ribosomes, and small enigmatic genomes across a large radiation of phyla.</title>
        <authorList>
            <person name="Brown C.T."/>
            <person name="Hug L.A."/>
            <person name="Thomas B.C."/>
            <person name="Sharon I."/>
            <person name="Castelle C.J."/>
            <person name="Singh A."/>
            <person name="Wilkins M.J."/>
            <person name="Williams K.H."/>
            <person name="Banfield J.F."/>
        </authorList>
    </citation>
    <scope>NUCLEOTIDE SEQUENCE [LARGE SCALE GENOMIC DNA]</scope>
</reference>
<proteinExistence type="inferred from homology"/>
<evidence type="ECO:0000313" key="9">
    <source>
        <dbReference type="EMBL" id="KKR91001.1"/>
    </source>
</evidence>
<dbReference type="Proteomes" id="UP000034961">
    <property type="component" value="Unassembled WGS sequence"/>
</dbReference>
<protein>
    <recommendedName>
        <fullName evidence="1">DNA-directed DNA polymerase</fullName>
        <ecNumber evidence="1">2.7.7.7</ecNumber>
    </recommendedName>
</protein>
<gene>
    <name evidence="9" type="ORF">UU41_C0050G0003</name>
</gene>
<keyword evidence="4" id="KW-0235">DNA replication</keyword>
<dbReference type="GO" id="GO:0009360">
    <property type="term" value="C:DNA polymerase III complex"/>
    <property type="evidence" value="ECO:0007669"/>
    <property type="project" value="TreeGrafter"/>
</dbReference>
<keyword evidence="2" id="KW-0808">Transferase</keyword>
<dbReference type="EMBL" id="LCAN01000050">
    <property type="protein sequence ID" value="KKR91001.1"/>
    <property type="molecule type" value="Genomic_DNA"/>
</dbReference>
<comment type="similarity">
    <text evidence="6">Belongs to the DNA polymerase HolA subunit family.</text>
</comment>
<sequence length="245" mass="28100">MIIILHGDHQVESRNRLLELKSQASELNKEIITLDGALIELTDLIQSLEATSIFNEQKLVIVENLLSNLRTGTKRDGIIGYLIKAPWVIPDTDRGNDKVDLILWEKGSVGRQIMKLKKQKLVSVEEFKMPQVIFSFVDNLKPHNVLELLNSFHKTIDSNIVPEIIFTMMIRQFRLLIALKTGADISETNRLAPWQKGKLSKQSHEFSLEKLKQLYKELLLIDFQIKTGKSALNLTQRIEQFIIGM</sequence>
<comment type="caution">
    <text evidence="9">The sequence shown here is derived from an EMBL/GenBank/DDBJ whole genome shotgun (WGS) entry which is preliminary data.</text>
</comment>
<evidence type="ECO:0000259" key="8">
    <source>
        <dbReference type="Pfam" id="PF21694"/>
    </source>
</evidence>
<dbReference type="AlphaFoldDB" id="A0A0G0UU08"/>
<evidence type="ECO:0000256" key="5">
    <source>
        <dbReference type="ARBA" id="ARBA00022932"/>
    </source>
</evidence>
<dbReference type="PANTHER" id="PTHR34388">
    <property type="entry name" value="DNA POLYMERASE III SUBUNIT DELTA"/>
    <property type="match status" value="1"/>
</dbReference>